<organism evidence="7 8">
    <name type="scientific">Candidatus Allocopromorpha excrementigallinarum</name>
    <dbReference type="NCBI Taxonomy" id="2840742"/>
    <lineage>
        <taxon>Bacteria</taxon>
        <taxon>Bacillati</taxon>
        <taxon>Bacillota</taxon>
        <taxon>Clostridia</taxon>
        <taxon>Eubacteriales</taxon>
        <taxon>Eubacteriaceae</taxon>
        <taxon>Eubacteriaceae incertae sedis</taxon>
        <taxon>Candidatus Allocopromorpha</taxon>
    </lineage>
</organism>
<evidence type="ECO:0000256" key="4">
    <source>
        <dbReference type="ARBA" id="ARBA00023136"/>
    </source>
</evidence>
<comment type="subcellular location">
    <subcellularLocation>
        <location evidence="1">Membrane</location>
        <topology evidence="1">Multi-pass membrane protein</topology>
    </subcellularLocation>
</comment>
<gene>
    <name evidence="7" type="ORF">IAC50_08045</name>
</gene>
<accession>A0A9D1I3V2</accession>
<proteinExistence type="predicted"/>
<evidence type="ECO:0000313" key="8">
    <source>
        <dbReference type="Proteomes" id="UP000824090"/>
    </source>
</evidence>
<feature type="transmembrane region" description="Helical" evidence="5">
    <location>
        <begin position="61"/>
        <end position="88"/>
    </location>
</feature>
<evidence type="ECO:0000256" key="2">
    <source>
        <dbReference type="ARBA" id="ARBA00022692"/>
    </source>
</evidence>
<feature type="transmembrane region" description="Helical" evidence="5">
    <location>
        <begin position="153"/>
        <end position="175"/>
    </location>
</feature>
<evidence type="ECO:0000259" key="6">
    <source>
        <dbReference type="Pfam" id="PF12698"/>
    </source>
</evidence>
<reference evidence="7" key="1">
    <citation type="submission" date="2020-10" db="EMBL/GenBank/DDBJ databases">
        <authorList>
            <person name="Gilroy R."/>
        </authorList>
    </citation>
    <scope>NUCLEOTIDE SEQUENCE</scope>
    <source>
        <strain evidence="7">ChiHcec3-6078</strain>
    </source>
</reference>
<dbReference type="InterPro" id="IPR036259">
    <property type="entry name" value="MFS_trans_sf"/>
</dbReference>
<keyword evidence="4 5" id="KW-0472">Membrane</keyword>
<feature type="transmembrane region" description="Helical" evidence="5">
    <location>
        <begin position="182"/>
        <end position="201"/>
    </location>
</feature>
<keyword evidence="3 5" id="KW-1133">Transmembrane helix</keyword>
<dbReference type="EMBL" id="DVMP01000149">
    <property type="protein sequence ID" value="HIU26425.1"/>
    <property type="molecule type" value="Genomic_DNA"/>
</dbReference>
<evidence type="ECO:0000256" key="1">
    <source>
        <dbReference type="ARBA" id="ARBA00004141"/>
    </source>
</evidence>
<evidence type="ECO:0000256" key="3">
    <source>
        <dbReference type="ARBA" id="ARBA00022989"/>
    </source>
</evidence>
<feature type="domain" description="ABC-2 type transporter transmembrane" evidence="6">
    <location>
        <begin position="62"/>
        <end position="277"/>
    </location>
</feature>
<dbReference type="SUPFAM" id="SSF103473">
    <property type="entry name" value="MFS general substrate transporter"/>
    <property type="match status" value="1"/>
</dbReference>
<feature type="transmembrane region" description="Helical" evidence="5">
    <location>
        <begin position="20"/>
        <end position="41"/>
    </location>
</feature>
<keyword evidence="2 5" id="KW-0812">Transmembrane</keyword>
<dbReference type="AlphaFoldDB" id="A0A9D1I3V2"/>
<dbReference type="InterPro" id="IPR013525">
    <property type="entry name" value="ABC2_TM"/>
</dbReference>
<dbReference type="Proteomes" id="UP000824090">
    <property type="component" value="Unassembled WGS sequence"/>
</dbReference>
<feature type="transmembrane region" description="Helical" evidence="5">
    <location>
        <begin position="109"/>
        <end position="138"/>
    </location>
</feature>
<evidence type="ECO:0000313" key="7">
    <source>
        <dbReference type="EMBL" id="HIU26425.1"/>
    </source>
</evidence>
<reference evidence="7" key="2">
    <citation type="journal article" date="2021" name="PeerJ">
        <title>Extensive microbial diversity within the chicken gut microbiome revealed by metagenomics and culture.</title>
        <authorList>
            <person name="Gilroy R."/>
            <person name="Ravi A."/>
            <person name="Getino M."/>
            <person name="Pursley I."/>
            <person name="Horton D.L."/>
            <person name="Alikhan N.F."/>
            <person name="Baker D."/>
            <person name="Gharbi K."/>
            <person name="Hall N."/>
            <person name="Watson M."/>
            <person name="Adriaenssens E.M."/>
            <person name="Foster-Nyarko E."/>
            <person name="Jarju S."/>
            <person name="Secka A."/>
            <person name="Antonio M."/>
            <person name="Oren A."/>
            <person name="Chaudhuri R.R."/>
            <person name="La Ragione R."/>
            <person name="Hildebrand F."/>
            <person name="Pallen M.J."/>
        </authorList>
    </citation>
    <scope>NUCLEOTIDE SEQUENCE</scope>
    <source>
        <strain evidence="7">ChiHcec3-6078</strain>
    </source>
</reference>
<sequence>MIGKMIGRNLKLYFRDRMAVFFSLLSVLIVIVLYILFLSSLQVDDVKAQLGGAVEEDDISYLINSWILAGLLSITCVTSTLGAFGSFVNDREKKLTMDFKSSPISYGAYPVASAAAAFIVGTVISLITFAIYTAYIYIDSGYMFSQDEVIKCIGMILISVLMSSTLMGFMVTFFATNSAFSSASLIIGTIIGFLNAVYVPMGSLPDQIQTVLNCLPFGHIAALFRQILMVDSIDACFDGAPEDMIEGYKETYAVELSWDGSDIEPSTSFIFIGAVFAAALLLMFFNYSRKRNEL</sequence>
<comment type="caution">
    <text evidence="7">The sequence shown here is derived from an EMBL/GenBank/DDBJ whole genome shotgun (WGS) entry which is preliminary data.</text>
</comment>
<dbReference type="PANTHER" id="PTHR43229">
    <property type="entry name" value="NODULATION PROTEIN J"/>
    <property type="match status" value="1"/>
</dbReference>
<evidence type="ECO:0000256" key="5">
    <source>
        <dbReference type="SAM" id="Phobius"/>
    </source>
</evidence>
<dbReference type="PANTHER" id="PTHR43229:SF2">
    <property type="entry name" value="NODULATION PROTEIN J"/>
    <property type="match status" value="1"/>
</dbReference>
<name>A0A9D1I3V2_9FIRM</name>
<protein>
    <submittedName>
        <fullName evidence="7">ABC transporter permease</fullName>
    </submittedName>
</protein>
<dbReference type="Pfam" id="PF12698">
    <property type="entry name" value="ABC2_membrane_3"/>
    <property type="match status" value="1"/>
</dbReference>
<dbReference type="GO" id="GO:0140359">
    <property type="term" value="F:ABC-type transporter activity"/>
    <property type="evidence" value="ECO:0007669"/>
    <property type="project" value="InterPro"/>
</dbReference>
<dbReference type="InterPro" id="IPR051784">
    <property type="entry name" value="Nod_factor_ABC_transporter"/>
</dbReference>
<dbReference type="GO" id="GO:0016020">
    <property type="term" value="C:membrane"/>
    <property type="evidence" value="ECO:0007669"/>
    <property type="project" value="UniProtKB-SubCell"/>
</dbReference>
<feature type="transmembrane region" description="Helical" evidence="5">
    <location>
        <begin position="268"/>
        <end position="287"/>
    </location>
</feature>